<gene>
    <name evidence="3" type="ORF">BZA70DRAFT_277552</name>
</gene>
<sequence length="559" mass="61993">MSRPLSGLKHSESSLSINTLPMWDSSDPERHPPPLPLATDSPNLTSPSRSGGSFLRSRNNSPVRPTLRPISQSVASSSQASDILLTVGRIQEQLTELDSTVRSSDYTIRKTEKEIESLLRRSKDNAGDLGSLREKVLNTENILHEQLSSITKVLTISPKTLADDIRAFFNDGLRTSDWSSCLDKVNNLEEAMLKLSPSFNVLQQNLGKQRAQRDETLSRSDSQSYNRLTSKIDEMSERIKDYSASLDHVSKGLESVTLRNAEFAGVEKNLLSTLQQVQTTQQIIGQAHEERDGRSDQTLRQLETVLSGELLQKVKGLENNVENNAGRLEMIYENGLSLSNALSEGDIYERSESMKKVISSLATLEEQISGIRQSFDSDLHAAYQSHAAVYEERIQDLSIIQTAGFQKSDTILSTVADLDSIIRSQSERSSSSATQTNAKLDEITSDIKMMSTNIQPLTLLPEIYANFIENATRSATSLSDEHSRLTSEVETLRQQKLDMVKELASLDATVASRAKELKILEDRAEAFQQKLQTSIMSQIEFATVSKTGSSAGREFADKV</sequence>
<name>A0ABR1F851_9ASCO</name>
<evidence type="ECO:0000313" key="4">
    <source>
        <dbReference type="Proteomes" id="UP001498771"/>
    </source>
</evidence>
<protein>
    <recommendedName>
        <fullName evidence="5">Up-regulated during septation protein 1 domain-containing protein</fullName>
    </recommendedName>
</protein>
<dbReference type="Proteomes" id="UP001498771">
    <property type="component" value="Unassembled WGS sequence"/>
</dbReference>
<feature type="region of interest" description="Disordered" evidence="2">
    <location>
        <begin position="206"/>
        <end position="228"/>
    </location>
</feature>
<organism evidence="3 4">
    <name type="scientific">Myxozyma melibiosi</name>
    <dbReference type="NCBI Taxonomy" id="54550"/>
    <lineage>
        <taxon>Eukaryota</taxon>
        <taxon>Fungi</taxon>
        <taxon>Dikarya</taxon>
        <taxon>Ascomycota</taxon>
        <taxon>Saccharomycotina</taxon>
        <taxon>Lipomycetes</taxon>
        <taxon>Lipomycetales</taxon>
        <taxon>Lipomycetaceae</taxon>
        <taxon>Myxozyma</taxon>
    </lineage>
</organism>
<evidence type="ECO:0008006" key="5">
    <source>
        <dbReference type="Google" id="ProtNLM"/>
    </source>
</evidence>
<dbReference type="EMBL" id="JBBJBU010000004">
    <property type="protein sequence ID" value="KAK7205977.1"/>
    <property type="molecule type" value="Genomic_DNA"/>
</dbReference>
<dbReference type="RefSeq" id="XP_064769010.1">
    <property type="nucleotide sequence ID" value="XM_064912470.1"/>
</dbReference>
<comment type="caution">
    <text evidence="3">The sequence shown here is derived from an EMBL/GenBank/DDBJ whole genome shotgun (WGS) entry which is preliminary data.</text>
</comment>
<proteinExistence type="predicted"/>
<reference evidence="3 4" key="1">
    <citation type="submission" date="2024-03" db="EMBL/GenBank/DDBJ databases">
        <title>Genome-scale model development and genomic sequencing of the oleaginous clade Lipomyces.</title>
        <authorList>
            <consortium name="Lawrence Berkeley National Laboratory"/>
            <person name="Czajka J.J."/>
            <person name="Han Y."/>
            <person name="Kim J."/>
            <person name="Mondo S.J."/>
            <person name="Hofstad B.A."/>
            <person name="Robles A."/>
            <person name="Haridas S."/>
            <person name="Riley R."/>
            <person name="LaButti K."/>
            <person name="Pangilinan J."/>
            <person name="Andreopoulos W."/>
            <person name="Lipzen A."/>
            <person name="Yan J."/>
            <person name="Wang M."/>
            <person name="Ng V."/>
            <person name="Grigoriev I.V."/>
            <person name="Spatafora J.W."/>
            <person name="Magnuson J.K."/>
            <person name="Baker S.E."/>
            <person name="Pomraning K.R."/>
        </authorList>
    </citation>
    <scope>NUCLEOTIDE SEQUENCE [LARGE SCALE GENOMIC DNA]</scope>
    <source>
        <strain evidence="3 4">Phaff 52-87</strain>
    </source>
</reference>
<feature type="compositionally biased region" description="Polar residues" evidence="2">
    <location>
        <begin position="40"/>
        <end position="63"/>
    </location>
</feature>
<evidence type="ECO:0000256" key="1">
    <source>
        <dbReference type="SAM" id="Coils"/>
    </source>
</evidence>
<keyword evidence="4" id="KW-1185">Reference proteome</keyword>
<accession>A0ABR1F851</accession>
<feature type="compositionally biased region" description="Polar residues" evidence="2">
    <location>
        <begin position="219"/>
        <end position="228"/>
    </location>
</feature>
<feature type="coiled-coil region" evidence="1">
    <location>
        <begin position="468"/>
        <end position="530"/>
    </location>
</feature>
<feature type="region of interest" description="Disordered" evidence="2">
    <location>
        <begin position="1"/>
        <end position="74"/>
    </location>
</feature>
<evidence type="ECO:0000256" key="2">
    <source>
        <dbReference type="SAM" id="MobiDB-lite"/>
    </source>
</evidence>
<evidence type="ECO:0000313" key="3">
    <source>
        <dbReference type="EMBL" id="KAK7205977.1"/>
    </source>
</evidence>
<keyword evidence="1" id="KW-0175">Coiled coil</keyword>
<dbReference type="GeneID" id="90037982"/>